<dbReference type="PANTHER" id="PTHR43280">
    <property type="entry name" value="ARAC-FAMILY TRANSCRIPTIONAL REGULATOR"/>
    <property type="match status" value="1"/>
</dbReference>
<dbReference type="Pfam" id="PF12833">
    <property type="entry name" value="HTH_18"/>
    <property type="match status" value="1"/>
</dbReference>
<evidence type="ECO:0000313" key="5">
    <source>
        <dbReference type="EMBL" id="MFC6295171.1"/>
    </source>
</evidence>
<name>A0ABW1UIX3_9LACO</name>
<keyword evidence="2" id="KW-0238">DNA-binding</keyword>
<dbReference type="RefSeq" id="WP_171000293.1">
    <property type="nucleotide sequence ID" value="NZ_BJDH01000003.1"/>
</dbReference>
<evidence type="ECO:0000256" key="3">
    <source>
        <dbReference type="ARBA" id="ARBA00023163"/>
    </source>
</evidence>
<dbReference type="InterPro" id="IPR009057">
    <property type="entry name" value="Homeodomain-like_sf"/>
</dbReference>
<accession>A0ABW1UIX3</accession>
<dbReference type="PANTHER" id="PTHR43280:SF2">
    <property type="entry name" value="HTH-TYPE TRANSCRIPTIONAL REGULATOR EXSA"/>
    <property type="match status" value="1"/>
</dbReference>
<dbReference type="EMBL" id="JBHSSB010000016">
    <property type="protein sequence ID" value="MFC6295171.1"/>
    <property type="molecule type" value="Genomic_DNA"/>
</dbReference>
<dbReference type="InterPro" id="IPR020449">
    <property type="entry name" value="Tscrpt_reg_AraC-type_HTH"/>
</dbReference>
<gene>
    <name evidence="5" type="ORF">ACFQH1_08145</name>
</gene>
<feature type="domain" description="HTH araC/xylS-type" evidence="4">
    <location>
        <begin position="208"/>
        <end position="306"/>
    </location>
</feature>
<keyword evidence="6" id="KW-1185">Reference proteome</keyword>
<comment type="caution">
    <text evidence="5">The sequence shown here is derived from an EMBL/GenBank/DDBJ whole genome shotgun (WGS) entry which is preliminary data.</text>
</comment>
<protein>
    <submittedName>
        <fullName evidence="5">Helix-turn-helix transcriptional regulator</fullName>
    </submittedName>
</protein>
<dbReference type="PRINTS" id="PR00032">
    <property type="entry name" value="HTHARAC"/>
</dbReference>
<dbReference type="InterPro" id="IPR018062">
    <property type="entry name" value="HTH_AraC-typ_CS"/>
</dbReference>
<keyword evidence="3" id="KW-0804">Transcription</keyword>
<dbReference type="PROSITE" id="PS00041">
    <property type="entry name" value="HTH_ARAC_FAMILY_1"/>
    <property type="match status" value="1"/>
</dbReference>
<dbReference type="SUPFAM" id="SSF46689">
    <property type="entry name" value="Homeodomain-like"/>
    <property type="match status" value="2"/>
</dbReference>
<dbReference type="Proteomes" id="UP001596227">
    <property type="component" value="Unassembled WGS sequence"/>
</dbReference>
<evidence type="ECO:0000256" key="1">
    <source>
        <dbReference type="ARBA" id="ARBA00023015"/>
    </source>
</evidence>
<keyword evidence="1" id="KW-0805">Transcription regulation</keyword>
<evidence type="ECO:0000259" key="4">
    <source>
        <dbReference type="PROSITE" id="PS01124"/>
    </source>
</evidence>
<sequence length="313" mass="35593">MPGIFNFQYLQLDYILSIFDQGYALNQNYRYQRAQTKLFVYVRTGQLLLKHSTEYILNPHEGLLLTTDQAVNVFATVPHTTALVIIFQATSEHLTALDGRTMAITQPQLIDKISSESQTILDLRRRKPEMSYDMEIGEYFIVTCASLYNHTTELLISLCKMEIKQRLPATVSPEKATSPISATSSDPQEQLLYARRISNTFYKQLLINQIKAYMKLNLDKPLTIQQLSQAFLISASSLKKTFKAETNTSIMAYFKALRMTAAKELISAQKLNFTQIAARLGFSSVHHFSAAFKTYTGTTPSSYAKRIHNQSRK</sequence>
<reference evidence="6" key="1">
    <citation type="journal article" date="2019" name="Int. J. Syst. Evol. Microbiol.">
        <title>The Global Catalogue of Microorganisms (GCM) 10K type strain sequencing project: providing services to taxonomists for standard genome sequencing and annotation.</title>
        <authorList>
            <consortium name="The Broad Institute Genomics Platform"/>
            <consortium name="The Broad Institute Genome Sequencing Center for Infectious Disease"/>
            <person name="Wu L."/>
            <person name="Ma J."/>
        </authorList>
    </citation>
    <scope>NUCLEOTIDE SEQUENCE [LARGE SCALE GENOMIC DNA]</scope>
    <source>
        <strain evidence="6">CCM 8934</strain>
    </source>
</reference>
<dbReference type="SMART" id="SM00342">
    <property type="entry name" value="HTH_ARAC"/>
    <property type="match status" value="1"/>
</dbReference>
<evidence type="ECO:0000313" key="6">
    <source>
        <dbReference type="Proteomes" id="UP001596227"/>
    </source>
</evidence>
<dbReference type="InterPro" id="IPR018060">
    <property type="entry name" value="HTH_AraC"/>
</dbReference>
<proteinExistence type="predicted"/>
<dbReference type="Gene3D" id="1.10.10.60">
    <property type="entry name" value="Homeodomain-like"/>
    <property type="match status" value="2"/>
</dbReference>
<evidence type="ECO:0000256" key="2">
    <source>
        <dbReference type="ARBA" id="ARBA00023125"/>
    </source>
</evidence>
<dbReference type="PROSITE" id="PS01124">
    <property type="entry name" value="HTH_ARAC_FAMILY_2"/>
    <property type="match status" value="1"/>
</dbReference>
<organism evidence="5 6">
    <name type="scientific">Lactiplantibacillus daoliensis</name>
    <dbReference type="NCBI Taxonomy" id="2559916"/>
    <lineage>
        <taxon>Bacteria</taxon>
        <taxon>Bacillati</taxon>
        <taxon>Bacillota</taxon>
        <taxon>Bacilli</taxon>
        <taxon>Lactobacillales</taxon>
        <taxon>Lactobacillaceae</taxon>
        <taxon>Lactiplantibacillus</taxon>
    </lineage>
</organism>